<sequence length="204" mass="23506">MAESTRAALGEEIRPQDRLLVGNWIDESLLAGETFDTVLADYLVGAIEGFAPYWQDRVFERLRPLVAGDGRLYVVGLEPYVQYRPSTESGRIVWEIGRVRDACLLLAGERPYREYPLEWVLRQLELAGFRAVESRRFPIRYGTRYIHGQLDMCLRRLERFSSPELGDSMRQYVEDLRSQALAVHEREGGLRHGRDYVIAAEPMA</sequence>
<dbReference type="CDD" id="cd02440">
    <property type="entry name" value="AdoMet_MTases"/>
    <property type="match status" value="1"/>
</dbReference>
<gene>
    <name evidence="1" type="ORF">AWC16_21115</name>
</gene>
<dbReference type="AlphaFoldDB" id="A0A1X1YA54"/>
<name>A0A1X1YA54_9MYCO</name>
<keyword evidence="2" id="KW-1185">Reference proteome</keyword>
<dbReference type="InterPro" id="IPR029063">
    <property type="entry name" value="SAM-dependent_MTases_sf"/>
</dbReference>
<dbReference type="STRING" id="1108812.AWC16_21115"/>
<dbReference type="Proteomes" id="UP000193866">
    <property type="component" value="Unassembled WGS sequence"/>
</dbReference>
<organism evidence="1 2">
    <name type="scientific">Mycolicibacter longobardus</name>
    <dbReference type="NCBI Taxonomy" id="1108812"/>
    <lineage>
        <taxon>Bacteria</taxon>
        <taxon>Bacillati</taxon>
        <taxon>Actinomycetota</taxon>
        <taxon>Actinomycetes</taxon>
        <taxon>Mycobacteriales</taxon>
        <taxon>Mycobacteriaceae</taxon>
        <taxon>Mycolicibacter</taxon>
    </lineage>
</organism>
<dbReference type="SUPFAM" id="SSF53335">
    <property type="entry name" value="S-adenosyl-L-methionine-dependent methyltransferases"/>
    <property type="match status" value="1"/>
</dbReference>
<accession>A0A1X1YA54</accession>
<proteinExistence type="predicted"/>
<evidence type="ECO:0008006" key="3">
    <source>
        <dbReference type="Google" id="ProtNLM"/>
    </source>
</evidence>
<dbReference type="EMBL" id="LQPG01000040">
    <property type="protein sequence ID" value="ORW07968.1"/>
    <property type="molecule type" value="Genomic_DNA"/>
</dbReference>
<evidence type="ECO:0000313" key="1">
    <source>
        <dbReference type="EMBL" id="ORW07968.1"/>
    </source>
</evidence>
<protein>
    <recommendedName>
        <fullName evidence="3">Methyltransferase type 11 domain-containing protein</fullName>
    </recommendedName>
</protein>
<evidence type="ECO:0000313" key="2">
    <source>
        <dbReference type="Proteomes" id="UP000193866"/>
    </source>
</evidence>
<dbReference type="OrthoDB" id="7558956at2"/>
<comment type="caution">
    <text evidence="1">The sequence shown here is derived from an EMBL/GenBank/DDBJ whole genome shotgun (WGS) entry which is preliminary data.</text>
</comment>
<dbReference type="Gene3D" id="3.40.50.150">
    <property type="entry name" value="Vaccinia Virus protein VP39"/>
    <property type="match status" value="1"/>
</dbReference>
<reference evidence="1 2" key="1">
    <citation type="submission" date="2016-01" db="EMBL/GenBank/DDBJ databases">
        <title>The new phylogeny of the genus Mycobacterium.</title>
        <authorList>
            <person name="Tarcisio F."/>
            <person name="Conor M."/>
            <person name="Antonella G."/>
            <person name="Elisabetta G."/>
            <person name="Giulia F.S."/>
            <person name="Sara T."/>
            <person name="Anna F."/>
            <person name="Clotilde B."/>
            <person name="Roberto B."/>
            <person name="Veronica D.S."/>
            <person name="Fabio R."/>
            <person name="Monica P."/>
            <person name="Olivier J."/>
            <person name="Enrico T."/>
            <person name="Nicola S."/>
        </authorList>
    </citation>
    <scope>NUCLEOTIDE SEQUENCE [LARGE SCALE GENOMIC DNA]</scope>
    <source>
        <strain evidence="1 2">DSM 45394</strain>
    </source>
</reference>